<accession>A0ABR7SXR4</accession>
<comment type="catalytic activity">
    <reaction evidence="1 10 11">
        <text>D-ribulose 5-phosphate = D-xylulose 5-phosphate</text>
        <dbReference type="Rhea" id="RHEA:13677"/>
        <dbReference type="ChEBI" id="CHEBI:57737"/>
        <dbReference type="ChEBI" id="CHEBI:58121"/>
        <dbReference type="EC" id="5.1.3.1"/>
    </reaction>
</comment>
<keyword evidence="9 10" id="KW-0413">Isomerase</keyword>
<dbReference type="InterPro" id="IPR026019">
    <property type="entry name" value="Ribul_P_3_epim"/>
</dbReference>
<feature type="binding site" evidence="10">
    <location>
        <begin position="141"/>
        <end position="144"/>
    </location>
    <ligand>
        <name>substrate</name>
    </ligand>
</feature>
<dbReference type="RefSeq" id="WP_188038617.1">
    <property type="nucleotide sequence ID" value="NZ_JACVHF010000001.1"/>
</dbReference>
<sequence length="217" mass="23142">MIKIAPSILSADFSNLGSQVAAVEAGGAEYLHIDVMDGHFVPNITIGPLVVASLRPRSQMVFDTHLMIEEPDRYIPDFIKAGSDLVTVHQEACTHLHRTVSLIREKGAKAGVALNPATPWQSLEYVLPMVDLVLVMSVNPGFGGQKFISAVLPKITELARYRQENGLSYEIQVDGGVNGQTIAQVVQAGADVLVAGAAVFGVPDPQAEVALLRAAAY</sequence>
<evidence type="ECO:0000256" key="7">
    <source>
        <dbReference type="ARBA" id="ARBA00013188"/>
    </source>
</evidence>
<feature type="active site" description="Proton acceptor" evidence="10">
    <location>
        <position position="34"/>
    </location>
</feature>
<feature type="binding site" evidence="10">
    <location>
        <position position="65"/>
    </location>
    <ligand>
        <name>a divalent metal cation</name>
        <dbReference type="ChEBI" id="CHEBI:60240"/>
    </ligand>
</feature>
<gene>
    <name evidence="10" type="primary">rpe</name>
    <name evidence="12" type="ORF">H1S01_02260</name>
</gene>
<dbReference type="PROSITE" id="PS01086">
    <property type="entry name" value="RIBUL_P_3_EPIMER_2"/>
    <property type="match status" value="1"/>
</dbReference>
<dbReference type="Proteomes" id="UP000617402">
    <property type="component" value="Unassembled WGS sequence"/>
</dbReference>
<dbReference type="InterPro" id="IPR000056">
    <property type="entry name" value="Ribul_P_3_epim-like"/>
</dbReference>
<comment type="caution">
    <text evidence="10">Lacks conserved residue(s) required for the propagation of feature annotation.</text>
</comment>
<comment type="pathway">
    <text evidence="10">Carbohydrate degradation.</text>
</comment>
<feature type="binding site" evidence="10">
    <location>
        <position position="32"/>
    </location>
    <ligand>
        <name>a divalent metal cation</name>
        <dbReference type="ChEBI" id="CHEBI:60240"/>
    </ligand>
</feature>
<name>A0ABR7SXR4_HELCL</name>
<evidence type="ECO:0000256" key="4">
    <source>
        <dbReference type="ARBA" id="ARBA00001947"/>
    </source>
</evidence>
<evidence type="ECO:0000256" key="10">
    <source>
        <dbReference type="HAMAP-Rule" id="MF_02227"/>
    </source>
</evidence>
<evidence type="ECO:0000256" key="3">
    <source>
        <dbReference type="ARBA" id="ARBA00001941"/>
    </source>
</evidence>
<comment type="function">
    <text evidence="10">Catalyzes the reversible epimerization of D-ribulose 5-phosphate to D-xylulose 5-phosphate.</text>
</comment>
<comment type="cofactor">
    <cofactor evidence="4">
        <name>Zn(2+)</name>
        <dbReference type="ChEBI" id="CHEBI:29105"/>
    </cofactor>
</comment>
<dbReference type="GO" id="GO:0004750">
    <property type="term" value="F:D-ribulose-phosphate 3-epimerase activity"/>
    <property type="evidence" value="ECO:0007669"/>
    <property type="project" value="UniProtKB-EC"/>
</dbReference>
<evidence type="ECO:0000256" key="5">
    <source>
        <dbReference type="ARBA" id="ARBA00001954"/>
    </source>
</evidence>
<comment type="similarity">
    <text evidence="6 10 11">Belongs to the ribulose-phosphate 3-epimerase family.</text>
</comment>
<dbReference type="EC" id="5.1.3.1" evidence="7 10"/>
<dbReference type="NCBIfam" id="TIGR01163">
    <property type="entry name" value="rpe"/>
    <property type="match status" value="1"/>
</dbReference>
<feature type="binding site" evidence="10">
    <location>
        <begin position="174"/>
        <end position="176"/>
    </location>
    <ligand>
        <name>substrate</name>
    </ligand>
</feature>
<evidence type="ECO:0000256" key="9">
    <source>
        <dbReference type="ARBA" id="ARBA00023235"/>
    </source>
</evidence>
<feature type="binding site" evidence="10">
    <location>
        <position position="174"/>
    </location>
    <ligand>
        <name>a divalent metal cation</name>
        <dbReference type="ChEBI" id="CHEBI:60240"/>
    </ligand>
</feature>
<dbReference type="SUPFAM" id="SSF51366">
    <property type="entry name" value="Ribulose-phoshate binding barrel"/>
    <property type="match status" value="1"/>
</dbReference>
<dbReference type="PANTHER" id="PTHR11749">
    <property type="entry name" value="RIBULOSE-5-PHOSPHATE-3-EPIMERASE"/>
    <property type="match status" value="1"/>
</dbReference>
<keyword evidence="8 10" id="KW-0479">Metal-binding</keyword>
<comment type="cofactor">
    <cofactor evidence="5">
        <name>Fe(2+)</name>
        <dbReference type="ChEBI" id="CHEBI:29033"/>
    </cofactor>
</comment>
<proteinExistence type="inferred from homology"/>
<evidence type="ECO:0000313" key="12">
    <source>
        <dbReference type="EMBL" id="MBC9783333.1"/>
    </source>
</evidence>
<evidence type="ECO:0000256" key="6">
    <source>
        <dbReference type="ARBA" id="ARBA00009541"/>
    </source>
</evidence>
<keyword evidence="10 11" id="KW-0119">Carbohydrate metabolism</keyword>
<feature type="binding site" evidence="10">
    <location>
        <position position="34"/>
    </location>
    <ligand>
        <name>a divalent metal cation</name>
        <dbReference type="ChEBI" id="CHEBI:60240"/>
    </ligand>
</feature>
<comment type="cofactor">
    <cofactor evidence="3">
        <name>Co(2+)</name>
        <dbReference type="ChEBI" id="CHEBI:48828"/>
    </cofactor>
</comment>
<protein>
    <recommendedName>
        <fullName evidence="7 10">Ribulose-phosphate 3-epimerase</fullName>
        <ecNumber evidence="7 10">5.1.3.1</ecNumber>
    </recommendedName>
</protein>
<comment type="caution">
    <text evidence="12">The sequence shown here is derived from an EMBL/GenBank/DDBJ whole genome shotgun (WGS) entry which is preliminary data.</text>
</comment>
<feature type="active site" description="Proton donor" evidence="10">
    <location>
        <position position="174"/>
    </location>
</feature>
<dbReference type="Pfam" id="PF00834">
    <property type="entry name" value="Ribul_P_3_epim"/>
    <property type="match status" value="1"/>
</dbReference>
<dbReference type="HAMAP" id="MF_02227">
    <property type="entry name" value="RPE"/>
    <property type="match status" value="1"/>
</dbReference>
<keyword evidence="13" id="KW-1185">Reference proteome</keyword>
<evidence type="ECO:0000256" key="8">
    <source>
        <dbReference type="ARBA" id="ARBA00022723"/>
    </source>
</evidence>
<dbReference type="NCBIfam" id="NF004076">
    <property type="entry name" value="PRK05581.1-4"/>
    <property type="match status" value="1"/>
</dbReference>
<dbReference type="PROSITE" id="PS01085">
    <property type="entry name" value="RIBUL_P_3_EPIMER_1"/>
    <property type="match status" value="1"/>
</dbReference>
<organism evidence="12 13">
    <name type="scientific">Heliobacterium chlorum</name>
    <dbReference type="NCBI Taxonomy" id="2698"/>
    <lineage>
        <taxon>Bacteria</taxon>
        <taxon>Bacillati</taxon>
        <taxon>Bacillota</taxon>
        <taxon>Clostridia</taxon>
        <taxon>Eubacteriales</taxon>
        <taxon>Heliobacteriaceae</taxon>
        <taxon>Heliobacterium</taxon>
    </lineage>
</organism>
<comment type="cofactor">
    <cofactor evidence="10">
        <name>a divalent metal cation</name>
        <dbReference type="ChEBI" id="CHEBI:60240"/>
    </cofactor>
    <text evidence="10">Binds 1 divalent metal cation per subunit.</text>
</comment>
<dbReference type="PIRSF" id="PIRSF001461">
    <property type="entry name" value="RPE"/>
    <property type="match status" value="1"/>
</dbReference>
<evidence type="ECO:0000256" key="11">
    <source>
        <dbReference type="PIRNR" id="PIRNR001461"/>
    </source>
</evidence>
<evidence type="ECO:0000256" key="2">
    <source>
        <dbReference type="ARBA" id="ARBA00001936"/>
    </source>
</evidence>
<dbReference type="EMBL" id="JACVHF010000001">
    <property type="protein sequence ID" value="MBC9783333.1"/>
    <property type="molecule type" value="Genomic_DNA"/>
</dbReference>
<evidence type="ECO:0000313" key="13">
    <source>
        <dbReference type="Proteomes" id="UP000617402"/>
    </source>
</evidence>
<feature type="binding site" evidence="10">
    <location>
        <position position="7"/>
    </location>
    <ligand>
        <name>substrate</name>
    </ligand>
</feature>
<comment type="cofactor">
    <cofactor evidence="2">
        <name>Mn(2+)</name>
        <dbReference type="ChEBI" id="CHEBI:29035"/>
    </cofactor>
</comment>
<evidence type="ECO:0000256" key="1">
    <source>
        <dbReference type="ARBA" id="ARBA00001782"/>
    </source>
</evidence>
<dbReference type="Gene3D" id="3.20.20.70">
    <property type="entry name" value="Aldolase class I"/>
    <property type="match status" value="1"/>
</dbReference>
<reference evidence="12 13" key="1">
    <citation type="submission" date="2020-07" db="EMBL/GenBank/DDBJ databases">
        <title>Draft whole-genome sequence of Heliobacterium chlorum DSM 3682, type strain.</title>
        <authorList>
            <person name="Kyndt J.A."/>
            <person name="Meyer T.E."/>
            <person name="Imhoff J.F."/>
        </authorList>
    </citation>
    <scope>NUCLEOTIDE SEQUENCE [LARGE SCALE GENOMIC DNA]</scope>
    <source>
        <strain evidence="12 13">DSM 3682</strain>
    </source>
</reference>
<dbReference type="InterPro" id="IPR013785">
    <property type="entry name" value="Aldolase_TIM"/>
</dbReference>
<feature type="binding site" evidence="10">
    <location>
        <position position="65"/>
    </location>
    <ligand>
        <name>substrate</name>
    </ligand>
</feature>
<dbReference type="CDD" id="cd00429">
    <property type="entry name" value="RPE"/>
    <property type="match status" value="1"/>
</dbReference>
<dbReference type="InterPro" id="IPR011060">
    <property type="entry name" value="RibuloseP-bd_barrel"/>
</dbReference>